<feature type="transmembrane region" description="Helical" evidence="1">
    <location>
        <begin position="12"/>
        <end position="30"/>
    </location>
</feature>
<dbReference type="EMBL" id="LAZR01001157">
    <property type="protein sequence ID" value="KKN49661.1"/>
    <property type="molecule type" value="Genomic_DNA"/>
</dbReference>
<proteinExistence type="predicted"/>
<protein>
    <submittedName>
        <fullName evidence="2">Uncharacterized protein</fullName>
    </submittedName>
</protein>
<keyword evidence="1" id="KW-0812">Transmembrane</keyword>
<organism evidence="2">
    <name type="scientific">marine sediment metagenome</name>
    <dbReference type="NCBI Taxonomy" id="412755"/>
    <lineage>
        <taxon>unclassified sequences</taxon>
        <taxon>metagenomes</taxon>
        <taxon>ecological metagenomes</taxon>
    </lineage>
</organism>
<keyword evidence="1" id="KW-1133">Transmembrane helix</keyword>
<name>A0A0F9TKP9_9ZZZZ</name>
<feature type="transmembrane region" description="Helical" evidence="1">
    <location>
        <begin position="36"/>
        <end position="57"/>
    </location>
</feature>
<comment type="caution">
    <text evidence="2">The sequence shown here is derived from an EMBL/GenBank/DDBJ whole genome shotgun (WGS) entry which is preliminary data.</text>
</comment>
<evidence type="ECO:0000313" key="2">
    <source>
        <dbReference type="EMBL" id="KKN49661.1"/>
    </source>
</evidence>
<accession>A0A0F9TKP9</accession>
<evidence type="ECO:0000256" key="1">
    <source>
        <dbReference type="SAM" id="Phobius"/>
    </source>
</evidence>
<gene>
    <name evidence="2" type="ORF">LCGC14_0640630</name>
</gene>
<reference evidence="2" key="1">
    <citation type="journal article" date="2015" name="Nature">
        <title>Complex archaea that bridge the gap between prokaryotes and eukaryotes.</title>
        <authorList>
            <person name="Spang A."/>
            <person name="Saw J.H."/>
            <person name="Jorgensen S.L."/>
            <person name="Zaremba-Niedzwiedzka K."/>
            <person name="Martijn J."/>
            <person name="Lind A.E."/>
            <person name="van Eijk R."/>
            <person name="Schleper C."/>
            <person name="Guy L."/>
            <person name="Ettema T.J."/>
        </authorList>
    </citation>
    <scope>NUCLEOTIDE SEQUENCE</scope>
</reference>
<keyword evidence="1" id="KW-0472">Membrane</keyword>
<sequence length="436" mass="50998">MNLEMISKIVNILVIIITVEISILLGVYLLTFEVFWFYMGITITLTIFILILIFNIVMSSSQSDYSDEIMIGAIKFGSKREYEGSTNFSLPQVVNEAKELREVVLAQETNSKIKVLELTNQFSSLIKDIKSRIDQKRVQIEVNELSRKFKDEYISDIKKTFEFEIEKLKISFGEKIDKFSIIEDTLNSKLENFGNSISKDFNHKFETALGNLTQNLKIELPVKVKSKKESKPMDLTKEITPKIGITPKPDQKLEKVKDKEIASKKQIEKTEPITNTPKGAEYDGNTEKLINYVKIKYKISSDESIELLQKIEVHLGKDLNNKEYRSYFIGKTLDDLTKMFEKRPRKEKEKKKTPKRETKEESINLIGREIEILKINEDIQEIDHKGTKFKMQKTMGGKTLGDFWKMEERIKKFFKTREILIVYCKNIEKYFIYYKK</sequence>
<dbReference type="AlphaFoldDB" id="A0A0F9TKP9"/>